<proteinExistence type="predicted"/>
<dbReference type="Proteomes" id="UP000064525">
    <property type="component" value="Chromosome I"/>
</dbReference>
<dbReference type="KEGG" id="hty:BN2458_PEG1203"/>
<organism evidence="1 2">
    <name type="scientific">Helicobacter typhlonius</name>
    <dbReference type="NCBI Taxonomy" id="76936"/>
    <lineage>
        <taxon>Bacteria</taxon>
        <taxon>Pseudomonadati</taxon>
        <taxon>Campylobacterota</taxon>
        <taxon>Epsilonproteobacteria</taxon>
        <taxon>Campylobacterales</taxon>
        <taxon>Helicobacteraceae</taxon>
        <taxon>Helicobacter</taxon>
    </lineage>
</organism>
<protein>
    <submittedName>
        <fullName evidence="1">Uncharacterized protein</fullName>
    </submittedName>
</protein>
<evidence type="ECO:0000313" key="2">
    <source>
        <dbReference type="Proteomes" id="UP000064525"/>
    </source>
</evidence>
<dbReference type="AlphaFoldDB" id="A0A0S4PUU2"/>
<reference evidence="2" key="1">
    <citation type="submission" date="2015-11" db="EMBL/GenBank/DDBJ databases">
        <authorList>
            <person name="Anvar S.Y."/>
        </authorList>
    </citation>
    <scope>NUCLEOTIDE SEQUENCE [LARGE SCALE GENOMIC DNA]</scope>
</reference>
<accession>A0A0S4PUU2</accession>
<dbReference type="EMBL" id="LN907858">
    <property type="protein sequence ID" value="CUU40088.1"/>
    <property type="molecule type" value="Genomic_DNA"/>
</dbReference>
<gene>
    <name evidence="1" type="ORF">BN2458_PEG1203</name>
</gene>
<sequence length="43" mass="5007">MQYAKNAYFQPNTAYPYLALGNGVREQYLNDQILKKRYYAGGN</sequence>
<name>A0A0S4PUU2_9HELI</name>
<evidence type="ECO:0000313" key="1">
    <source>
        <dbReference type="EMBL" id="CUU40088.1"/>
    </source>
</evidence>